<proteinExistence type="predicted"/>
<evidence type="ECO:0000313" key="1">
    <source>
        <dbReference type="EMBL" id="MER6614328.1"/>
    </source>
</evidence>
<name>A0ABV1UU52_9ACTN</name>
<evidence type="ECO:0000313" key="2">
    <source>
        <dbReference type="Proteomes" id="UP001445472"/>
    </source>
</evidence>
<keyword evidence="2" id="KW-1185">Reference proteome</keyword>
<dbReference type="EMBL" id="JBEPBX010000009">
    <property type="protein sequence ID" value="MER6614328.1"/>
    <property type="molecule type" value="Genomic_DNA"/>
</dbReference>
<gene>
    <name evidence="1" type="ORF">ABT276_13310</name>
</gene>
<dbReference type="Proteomes" id="UP001445472">
    <property type="component" value="Unassembled WGS sequence"/>
</dbReference>
<protein>
    <submittedName>
        <fullName evidence="1">Uncharacterized protein</fullName>
    </submittedName>
</protein>
<organism evidence="1 2">
    <name type="scientific">Streptomyces xantholiticus</name>
    <dbReference type="NCBI Taxonomy" id="68285"/>
    <lineage>
        <taxon>Bacteria</taxon>
        <taxon>Bacillati</taxon>
        <taxon>Actinomycetota</taxon>
        <taxon>Actinomycetes</taxon>
        <taxon>Kitasatosporales</taxon>
        <taxon>Streptomycetaceae</taxon>
        <taxon>Streptomyces</taxon>
    </lineage>
</organism>
<dbReference type="RefSeq" id="WP_351976194.1">
    <property type="nucleotide sequence ID" value="NZ_JBEPBX010000009.1"/>
</dbReference>
<comment type="caution">
    <text evidence="1">The sequence shown here is derived from an EMBL/GenBank/DDBJ whole genome shotgun (WGS) entry which is preliminary data.</text>
</comment>
<accession>A0ABV1UU52</accession>
<sequence length="183" mass="20479">MTDIPLWRRPTPSGWRLEADEARTRVDVFDPTGRGRASVATKPVQHFTGRFAERQNAVTSRAFETSGPSLPGREPTPVTLNPHDEQAFVSDGRGRGHRRREKTGHALVDGRRYEFLHTGGRRADAMRDGTRIASFVRRGSRNVSRDDHCVLDETDELVLTIFEKLLKPGRPGAISDFFTALTG</sequence>
<reference evidence="1 2" key="1">
    <citation type="submission" date="2024-06" db="EMBL/GenBank/DDBJ databases">
        <title>The Natural Products Discovery Center: Release of the First 8490 Sequenced Strains for Exploring Actinobacteria Biosynthetic Diversity.</title>
        <authorList>
            <person name="Kalkreuter E."/>
            <person name="Kautsar S.A."/>
            <person name="Yang D."/>
            <person name="Bader C.D."/>
            <person name="Teijaro C.N."/>
            <person name="Fluegel L."/>
            <person name="Davis C.M."/>
            <person name="Simpson J.R."/>
            <person name="Lauterbach L."/>
            <person name="Steele A.D."/>
            <person name="Gui C."/>
            <person name="Meng S."/>
            <person name="Li G."/>
            <person name="Viehrig K."/>
            <person name="Ye F."/>
            <person name="Su P."/>
            <person name="Kiefer A.F."/>
            <person name="Nichols A."/>
            <person name="Cepeda A.J."/>
            <person name="Yan W."/>
            <person name="Fan B."/>
            <person name="Jiang Y."/>
            <person name="Adhikari A."/>
            <person name="Zheng C.-J."/>
            <person name="Schuster L."/>
            <person name="Cowan T.M."/>
            <person name="Smanski M.J."/>
            <person name="Chevrette M.G."/>
            <person name="De Carvalho L.P.S."/>
            <person name="Shen B."/>
        </authorList>
    </citation>
    <scope>NUCLEOTIDE SEQUENCE [LARGE SCALE GENOMIC DNA]</scope>
    <source>
        <strain evidence="1 2">NPDC000837</strain>
    </source>
</reference>